<keyword evidence="7" id="KW-1185">Reference proteome</keyword>
<organism evidence="6 7">
    <name type="scientific">Merluccius polli</name>
    <name type="common">Benguela hake</name>
    <name type="synonym">Merluccius cadenati</name>
    <dbReference type="NCBI Taxonomy" id="89951"/>
    <lineage>
        <taxon>Eukaryota</taxon>
        <taxon>Metazoa</taxon>
        <taxon>Chordata</taxon>
        <taxon>Craniata</taxon>
        <taxon>Vertebrata</taxon>
        <taxon>Euteleostomi</taxon>
        <taxon>Actinopterygii</taxon>
        <taxon>Neopterygii</taxon>
        <taxon>Teleostei</taxon>
        <taxon>Neoteleostei</taxon>
        <taxon>Acanthomorphata</taxon>
        <taxon>Zeiogadaria</taxon>
        <taxon>Gadariae</taxon>
        <taxon>Gadiformes</taxon>
        <taxon>Gadoidei</taxon>
        <taxon>Merlucciidae</taxon>
        <taxon>Merluccius</taxon>
    </lineage>
</organism>
<keyword evidence="3" id="KW-0378">Hydrolase</keyword>
<dbReference type="Gene3D" id="3.90.1720.10">
    <property type="entry name" value="endopeptidase domain like (from Nostoc punctiforme)"/>
    <property type="match status" value="1"/>
</dbReference>
<gene>
    <name evidence="6" type="primary">Pla2g16</name>
    <name evidence="6" type="ORF">N1851_002468</name>
</gene>
<comment type="similarity">
    <text evidence="1">Belongs to the H-rev107 family.</text>
</comment>
<dbReference type="GO" id="GO:0008970">
    <property type="term" value="F:phospholipase A1 activity"/>
    <property type="evidence" value="ECO:0007669"/>
    <property type="project" value="TreeGrafter"/>
</dbReference>
<reference evidence="6" key="1">
    <citation type="journal article" date="2023" name="Front. Mar. Sci.">
        <title>A new Merluccius polli reference genome to investigate the effects of global change in West African waters.</title>
        <authorList>
            <person name="Mateo J.L."/>
            <person name="Blanco-Fernandez C."/>
            <person name="Garcia-Vazquez E."/>
            <person name="Machado-Schiaffino G."/>
        </authorList>
    </citation>
    <scope>NUCLEOTIDE SEQUENCE</scope>
    <source>
        <strain evidence="6">C29</strain>
        <tissue evidence="6">Fin</tissue>
    </source>
</reference>
<dbReference type="Proteomes" id="UP001174136">
    <property type="component" value="Unassembled WGS sequence"/>
</dbReference>
<protein>
    <submittedName>
        <fullName evidence="6">HRAS-like suppressor 3</fullName>
    </submittedName>
</protein>
<dbReference type="PROSITE" id="PS51934">
    <property type="entry name" value="LRAT"/>
    <property type="match status" value="1"/>
</dbReference>
<dbReference type="GO" id="GO:0070292">
    <property type="term" value="P:N-acylphosphatidylethanolamine metabolic process"/>
    <property type="evidence" value="ECO:0007669"/>
    <property type="project" value="TreeGrafter"/>
</dbReference>
<comment type="caution">
    <text evidence="6">The sequence shown here is derived from an EMBL/GenBank/DDBJ whole genome shotgun (WGS) entry which is preliminary data.</text>
</comment>
<dbReference type="GO" id="GO:0016410">
    <property type="term" value="F:N-acyltransferase activity"/>
    <property type="evidence" value="ECO:0007669"/>
    <property type="project" value="TreeGrafter"/>
</dbReference>
<evidence type="ECO:0000256" key="2">
    <source>
        <dbReference type="ARBA" id="ARBA00022679"/>
    </source>
</evidence>
<accession>A0AA47PD10</accession>
<keyword evidence="2" id="KW-0808">Transferase</keyword>
<evidence type="ECO:0000256" key="3">
    <source>
        <dbReference type="ARBA" id="ARBA00022801"/>
    </source>
</evidence>
<dbReference type="AlphaFoldDB" id="A0AA47PD10"/>
<evidence type="ECO:0000313" key="7">
    <source>
        <dbReference type="Proteomes" id="UP001174136"/>
    </source>
</evidence>
<evidence type="ECO:0000313" key="6">
    <source>
        <dbReference type="EMBL" id="KAK0155197.1"/>
    </source>
</evidence>
<dbReference type="GO" id="GO:0005737">
    <property type="term" value="C:cytoplasm"/>
    <property type="evidence" value="ECO:0007669"/>
    <property type="project" value="TreeGrafter"/>
</dbReference>
<evidence type="ECO:0000256" key="4">
    <source>
        <dbReference type="ARBA" id="ARBA00023098"/>
    </source>
</evidence>
<dbReference type="GO" id="GO:0004623">
    <property type="term" value="F:phospholipase A2 activity"/>
    <property type="evidence" value="ECO:0007669"/>
    <property type="project" value="TreeGrafter"/>
</dbReference>
<evidence type="ECO:0000259" key="5">
    <source>
        <dbReference type="PROSITE" id="PS51934"/>
    </source>
</evidence>
<dbReference type="PANTHER" id="PTHR13943">
    <property type="entry name" value="HRAS-LIKE SUPPRESSOR - RELATED"/>
    <property type="match status" value="1"/>
</dbReference>
<evidence type="ECO:0000256" key="1">
    <source>
        <dbReference type="ARBA" id="ARBA00007824"/>
    </source>
</evidence>
<dbReference type="EMBL" id="JAOPHQ010000297">
    <property type="protein sequence ID" value="KAK0155197.1"/>
    <property type="molecule type" value="Genomic_DNA"/>
</dbReference>
<dbReference type="InterPro" id="IPR007053">
    <property type="entry name" value="LRAT_dom"/>
</dbReference>
<proteinExistence type="inferred from homology"/>
<name>A0AA47PD10_MERPO</name>
<dbReference type="PANTHER" id="PTHR13943:SF31">
    <property type="entry name" value="PHOSPHOLIPASE A AND ACYLTRANSFERASE 3"/>
    <property type="match status" value="1"/>
</dbReference>
<keyword evidence="4" id="KW-0443">Lipid metabolism</keyword>
<dbReference type="InterPro" id="IPR051496">
    <property type="entry name" value="H-rev107_PLA/AT"/>
</dbReference>
<dbReference type="Pfam" id="PF04970">
    <property type="entry name" value="LRAT"/>
    <property type="match status" value="1"/>
</dbReference>
<sequence>MRFMRDHCGAAKIQAGVPIHRLPTQLRNSAFDLAATSQGQVYCYIVHQILKSVSKINSFDDETEPKPADLIQVFRPCFQHWAVYIGDGDVVHLTSDSQNSGCDIGGCGTNNNKGMVKIEKLKKVLGNSKYKINNILDEKNKPRPANVVLKEARRLVGSEKPYCFLWKNCEHFATELRYGKPESRQV</sequence>
<feature type="domain" description="LRAT" evidence="5">
    <location>
        <begin position="70"/>
        <end position="185"/>
    </location>
</feature>